<evidence type="ECO:0000256" key="3">
    <source>
        <dbReference type="ARBA" id="ARBA00022705"/>
    </source>
</evidence>
<dbReference type="Proteomes" id="UP000304912">
    <property type="component" value="Chromosome"/>
</dbReference>
<dbReference type="CDD" id="cd08041">
    <property type="entry name" value="OBF_kDNA_ligase_like"/>
    <property type="match status" value="1"/>
</dbReference>
<comment type="catalytic activity">
    <reaction evidence="6">
        <text>ATP + (deoxyribonucleotide)n-3'-hydroxyl + 5'-phospho-(deoxyribonucleotide)m = (deoxyribonucleotide)n+m + AMP + diphosphate.</text>
        <dbReference type="EC" id="6.5.1.1"/>
    </reaction>
</comment>
<dbReference type="InterPro" id="IPR050326">
    <property type="entry name" value="NAD_dep_DNA_ligaseB"/>
</dbReference>
<dbReference type="NCBIfam" id="NF006592">
    <property type="entry name" value="PRK09125.1"/>
    <property type="match status" value="1"/>
</dbReference>
<dbReference type="GO" id="GO:0006281">
    <property type="term" value="P:DNA repair"/>
    <property type="evidence" value="ECO:0007669"/>
    <property type="project" value="UniProtKB-KW"/>
</dbReference>
<dbReference type="Gene3D" id="3.30.470.30">
    <property type="entry name" value="DNA ligase/mRNA capping enzyme"/>
    <property type="match status" value="1"/>
</dbReference>
<evidence type="ECO:0000256" key="1">
    <source>
        <dbReference type="ARBA" id="ARBA00001968"/>
    </source>
</evidence>
<dbReference type="InterPro" id="IPR012340">
    <property type="entry name" value="NA-bd_OB-fold"/>
</dbReference>
<keyword evidence="3" id="KW-0235">DNA replication</keyword>
<gene>
    <name evidence="8" type="ORF">FBQ74_00470</name>
</gene>
<evidence type="ECO:0000256" key="2">
    <source>
        <dbReference type="ARBA" id="ARBA00022598"/>
    </source>
</evidence>
<dbReference type="PANTHER" id="PTHR47810:SF1">
    <property type="entry name" value="DNA LIGASE B"/>
    <property type="match status" value="1"/>
</dbReference>
<feature type="domain" description="ATP-dependent DNA ligase family profile" evidence="7">
    <location>
        <begin position="118"/>
        <end position="231"/>
    </location>
</feature>
<dbReference type="GO" id="GO:0006260">
    <property type="term" value="P:DNA replication"/>
    <property type="evidence" value="ECO:0007669"/>
    <property type="project" value="UniProtKB-KW"/>
</dbReference>
<dbReference type="Pfam" id="PF14743">
    <property type="entry name" value="DNA_ligase_OB_2"/>
    <property type="match status" value="1"/>
</dbReference>
<dbReference type="GO" id="GO:0003910">
    <property type="term" value="F:DNA ligase (ATP) activity"/>
    <property type="evidence" value="ECO:0007669"/>
    <property type="project" value="UniProtKB-EC"/>
</dbReference>
<dbReference type="Gene3D" id="2.40.50.140">
    <property type="entry name" value="Nucleic acid-binding proteins"/>
    <property type="match status" value="1"/>
</dbReference>
<dbReference type="EMBL" id="CP039852">
    <property type="protein sequence ID" value="QCZ92038.1"/>
    <property type="molecule type" value="Genomic_DNA"/>
</dbReference>
<keyword evidence="5" id="KW-0234">DNA repair</keyword>
<dbReference type="OrthoDB" id="9782700at2"/>
<dbReference type="PROSITE" id="PS50160">
    <property type="entry name" value="DNA_LIGASE_A3"/>
    <property type="match status" value="1"/>
</dbReference>
<proteinExistence type="predicted"/>
<dbReference type="InterPro" id="IPR029319">
    <property type="entry name" value="DNA_ligase_OB"/>
</dbReference>
<dbReference type="CDD" id="cd07896">
    <property type="entry name" value="Adenylation_kDNA_ligase_like"/>
    <property type="match status" value="1"/>
</dbReference>
<name>A0A5B7Y9A9_9ALTE</name>
<dbReference type="GO" id="GO:0006310">
    <property type="term" value="P:DNA recombination"/>
    <property type="evidence" value="ECO:0007669"/>
    <property type="project" value="InterPro"/>
</dbReference>
<evidence type="ECO:0000256" key="5">
    <source>
        <dbReference type="ARBA" id="ARBA00023204"/>
    </source>
</evidence>
<evidence type="ECO:0000313" key="8">
    <source>
        <dbReference type="EMBL" id="QCZ92038.1"/>
    </source>
</evidence>
<dbReference type="AlphaFoldDB" id="A0A5B7Y9A9"/>
<reference evidence="8 9" key="1">
    <citation type="submission" date="2019-04" db="EMBL/GenBank/DDBJ databases">
        <title>Salinimonas iocasae sp. nov., a halophilic bacterium isolated from the outer tube casing of tubeworms in Okinawa Trough.</title>
        <authorList>
            <person name="Zhang H."/>
            <person name="Wang H."/>
            <person name="Li C."/>
        </authorList>
    </citation>
    <scope>NUCLEOTIDE SEQUENCE [LARGE SCALE GENOMIC DNA]</scope>
    <source>
        <strain evidence="8 9">KX18D6</strain>
    </source>
</reference>
<keyword evidence="4" id="KW-0227">DNA damage</keyword>
<accession>A0A5B7Y9A9</accession>
<dbReference type="SUPFAM" id="SSF50249">
    <property type="entry name" value="Nucleic acid-binding proteins"/>
    <property type="match status" value="1"/>
</dbReference>
<dbReference type="Pfam" id="PF01068">
    <property type="entry name" value="DNA_ligase_A_M"/>
    <property type="match status" value="1"/>
</dbReference>
<evidence type="ECO:0000259" key="7">
    <source>
        <dbReference type="PROSITE" id="PS50160"/>
    </source>
</evidence>
<dbReference type="RefSeq" id="WP_139754801.1">
    <property type="nucleotide sequence ID" value="NZ_CP039852.1"/>
</dbReference>
<evidence type="ECO:0000256" key="4">
    <source>
        <dbReference type="ARBA" id="ARBA00022763"/>
    </source>
</evidence>
<sequence length="287" mass="32695">MNYLLKWITIALMLIVPAYGANQHEVIYPMQLALPLKEPVEVSEYFISEKLDGIRARWTGEKLVTRNGNRIFAPDWFTAGWPDTVMEGELWTARGQFEQIASVVLSETPDSRWRDVRLMLFDLPALRKPFYQRVKAMTRLVAQTNSQYLSMIPQRTLTGTEALDIELDAITKAGGEGLMLHHKQAMYENGRTASLLKAKRYDDDEARVITHLPGKGKFAGMMGALLVETRQGVRFKIGSGFSLSQRQSPPPIGIWITFKHYGYTARGIPRFASFMRIRPNPPAYENR</sequence>
<dbReference type="PANTHER" id="PTHR47810">
    <property type="entry name" value="DNA LIGASE"/>
    <property type="match status" value="1"/>
</dbReference>
<dbReference type="KEGG" id="salk:FBQ74_00470"/>
<keyword evidence="2 8" id="KW-0436">Ligase</keyword>
<protein>
    <submittedName>
        <fullName evidence="8">DNA ligase</fullName>
    </submittedName>
</protein>
<dbReference type="GO" id="GO:0005524">
    <property type="term" value="F:ATP binding"/>
    <property type="evidence" value="ECO:0007669"/>
    <property type="project" value="InterPro"/>
</dbReference>
<evidence type="ECO:0000313" key="9">
    <source>
        <dbReference type="Proteomes" id="UP000304912"/>
    </source>
</evidence>
<dbReference type="SUPFAM" id="SSF56091">
    <property type="entry name" value="DNA ligase/mRNA capping enzyme, catalytic domain"/>
    <property type="match status" value="1"/>
</dbReference>
<comment type="cofactor">
    <cofactor evidence="1">
        <name>a divalent metal cation</name>
        <dbReference type="ChEBI" id="CHEBI:60240"/>
    </cofactor>
</comment>
<organism evidence="8 9">
    <name type="scientific">Salinimonas iocasae</name>
    <dbReference type="NCBI Taxonomy" id="2572577"/>
    <lineage>
        <taxon>Bacteria</taxon>
        <taxon>Pseudomonadati</taxon>
        <taxon>Pseudomonadota</taxon>
        <taxon>Gammaproteobacteria</taxon>
        <taxon>Alteromonadales</taxon>
        <taxon>Alteromonadaceae</taxon>
        <taxon>Alteromonas/Salinimonas group</taxon>
        <taxon>Salinimonas</taxon>
    </lineage>
</organism>
<keyword evidence="9" id="KW-1185">Reference proteome</keyword>
<dbReference type="InterPro" id="IPR012310">
    <property type="entry name" value="DNA_ligase_ATP-dep_cent"/>
</dbReference>
<dbReference type="Gene3D" id="3.30.1490.70">
    <property type="match status" value="1"/>
</dbReference>
<evidence type="ECO:0000256" key="6">
    <source>
        <dbReference type="ARBA" id="ARBA00034003"/>
    </source>
</evidence>